<evidence type="ECO:0000313" key="3">
    <source>
        <dbReference type="Proteomes" id="UP000324222"/>
    </source>
</evidence>
<sequence>MPDCSSGRPAGRREAGEGRDADHKDESTALMTGRVCVASSGVGAGARGEGASWRVQVVLAARHHGTYDRPGHSWHGTGGRGGAGRACTLSPHPSPDSGHPGLFQSPDLSCLSLSLPAQALTSLSQPQSYLSSTRSYIITTPSLPPYTTSAAPQSYTTSAAPQSYTPSAAPQSYTTSATRQSYTTPQHPTPSTPLCTVQIFRSSQPGREQVQARDERLVQRRVPGSRDNQTGARRESVPGVRSEGWHAALDPNETLHPPSSVSRQCPVMLQRGPGRLVPSEAAWRGVRGVCCITQQPTTHLHDPPVCLFISVKQRRWEAGDRRRHSKVTRGQCL</sequence>
<organism evidence="2 3">
    <name type="scientific">Portunus trituberculatus</name>
    <name type="common">Swimming crab</name>
    <name type="synonym">Neptunus trituberculatus</name>
    <dbReference type="NCBI Taxonomy" id="210409"/>
    <lineage>
        <taxon>Eukaryota</taxon>
        <taxon>Metazoa</taxon>
        <taxon>Ecdysozoa</taxon>
        <taxon>Arthropoda</taxon>
        <taxon>Crustacea</taxon>
        <taxon>Multicrustacea</taxon>
        <taxon>Malacostraca</taxon>
        <taxon>Eumalacostraca</taxon>
        <taxon>Eucarida</taxon>
        <taxon>Decapoda</taxon>
        <taxon>Pleocyemata</taxon>
        <taxon>Brachyura</taxon>
        <taxon>Eubrachyura</taxon>
        <taxon>Portunoidea</taxon>
        <taxon>Portunidae</taxon>
        <taxon>Portuninae</taxon>
        <taxon>Portunus</taxon>
    </lineage>
</organism>
<accession>A0A5B7E689</accession>
<feature type="compositionally biased region" description="Polar residues" evidence="1">
    <location>
        <begin position="140"/>
        <end position="186"/>
    </location>
</feature>
<comment type="caution">
    <text evidence="2">The sequence shown here is derived from an EMBL/GenBank/DDBJ whole genome shotgun (WGS) entry which is preliminary data.</text>
</comment>
<feature type="region of interest" description="Disordered" evidence="1">
    <location>
        <begin position="68"/>
        <end position="103"/>
    </location>
</feature>
<feature type="region of interest" description="Disordered" evidence="1">
    <location>
        <begin position="1"/>
        <end position="30"/>
    </location>
</feature>
<keyword evidence="3" id="KW-1185">Reference proteome</keyword>
<feature type="compositionally biased region" description="Polar residues" evidence="1">
    <location>
        <begin position="192"/>
        <end position="206"/>
    </location>
</feature>
<evidence type="ECO:0000256" key="1">
    <source>
        <dbReference type="SAM" id="MobiDB-lite"/>
    </source>
</evidence>
<feature type="compositionally biased region" description="Basic and acidic residues" evidence="1">
    <location>
        <begin position="11"/>
        <end position="27"/>
    </location>
</feature>
<feature type="region of interest" description="Disordered" evidence="1">
    <location>
        <begin position="140"/>
        <end position="242"/>
    </location>
</feature>
<dbReference type="AlphaFoldDB" id="A0A5B7E689"/>
<evidence type="ECO:0000313" key="2">
    <source>
        <dbReference type="EMBL" id="MPC28726.1"/>
    </source>
</evidence>
<reference evidence="2 3" key="1">
    <citation type="submission" date="2019-05" db="EMBL/GenBank/DDBJ databases">
        <title>Another draft genome of Portunus trituberculatus and its Hox gene families provides insights of decapod evolution.</title>
        <authorList>
            <person name="Jeong J.-H."/>
            <person name="Song I."/>
            <person name="Kim S."/>
            <person name="Choi T."/>
            <person name="Kim D."/>
            <person name="Ryu S."/>
            <person name="Kim W."/>
        </authorList>
    </citation>
    <scope>NUCLEOTIDE SEQUENCE [LARGE SCALE GENOMIC DNA]</scope>
    <source>
        <tissue evidence="2">Muscle</tissue>
    </source>
</reference>
<dbReference type="EMBL" id="VSRR010001955">
    <property type="protein sequence ID" value="MPC28726.1"/>
    <property type="molecule type" value="Genomic_DNA"/>
</dbReference>
<protein>
    <submittedName>
        <fullName evidence="2">Uncharacterized protein</fullName>
    </submittedName>
</protein>
<proteinExistence type="predicted"/>
<name>A0A5B7E689_PORTR</name>
<gene>
    <name evidence="2" type="ORF">E2C01_021936</name>
</gene>
<dbReference type="Proteomes" id="UP000324222">
    <property type="component" value="Unassembled WGS sequence"/>
</dbReference>